<reference evidence="2 3" key="1">
    <citation type="journal article" date="2016" name="Genome Biol. Evol.">
        <title>Gene Family Evolution Reflects Adaptation to Soil Environmental Stressors in the Genome of the Collembolan Orchesella cincta.</title>
        <authorList>
            <person name="Faddeeva-Vakhrusheva A."/>
            <person name="Derks M.F."/>
            <person name="Anvar S.Y."/>
            <person name="Agamennone V."/>
            <person name="Suring W."/>
            <person name="Smit S."/>
            <person name="van Straalen N.M."/>
            <person name="Roelofs D."/>
        </authorList>
    </citation>
    <scope>NUCLEOTIDE SEQUENCE [LARGE SCALE GENOMIC DNA]</scope>
    <source>
        <tissue evidence="2">Mixed pool</tissue>
    </source>
</reference>
<protein>
    <submittedName>
        <fullName evidence="2">Uncharacterized protein</fullName>
    </submittedName>
</protein>
<evidence type="ECO:0000313" key="3">
    <source>
        <dbReference type="Proteomes" id="UP000094527"/>
    </source>
</evidence>
<keyword evidence="3" id="KW-1185">Reference proteome</keyword>
<keyword evidence="1" id="KW-1133">Transmembrane helix</keyword>
<organism evidence="2 3">
    <name type="scientific">Orchesella cincta</name>
    <name type="common">Springtail</name>
    <name type="synonym">Podura cincta</name>
    <dbReference type="NCBI Taxonomy" id="48709"/>
    <lineage>
        <taxon>Eukaryota</taxon>
        <taxon>Metazoa</taxon>
        <taxon>Ecdysozoa</taxon>
        <taxon>Arthropoda</taxon>
        <taxon>Hexapoda</taxon>
        <taxon>Collembola</taxon>
        <taxon>Entomobryomorpha</taxon>
        <taxon>Entomobryoidea</taxon>
        <taxon>Orchesellidae</taxon>
        <taxon>Orchesellinae</taxon>
        <taxon>Orchesella</taxon>
    </lineage>
</organism>
<keyword evidence="1" id="KW-0472">Membrane</keyword>
<accession>A0A1D2N9M6</accession>
<keyword evidence="1" id="KW-0812">Transmembrane</keyword>
<comment type="caution">
    <text evidence="2">The sequence shown here is derived from an EMBL/GenBank/DDBJ whole genome shotgun (WGS) entry which is preliminary data.</text>
</comment>
<dbReference type="Proteomes" id="UP000094527">
    <property type="component" value="Unassembled WGS sequence"/>
</dbReference>
<evidence type="ECO:0000256" key="1">
    <source>
        <dbReference type="SAM" id="Phobius"/>
    </source>
</evidence>
<sequence length="149" mass="16993">KMGLDLNSPVGLLKLGTVALSALWHRSLVISTIPNCAYPSGSYYDRVSLLKKVATILKLNMDMYPRRDIARKRCHMPYYCRNIDDIGCDIPFRLCVEQYKRRDIWCSRMCSSTKLNEQTQFPTGFVITGIFCLIDGIIYIVAGVFILKS</sequence>
<dbReference type="AlphaFoldDB" id="A0A1D2N9M6"/>
<name>A0A1D2N9M6_ORCCI</name>
<proteinExistence type="predicted"/>
<evidence type="ECO:0000313" key="2">
    <source>
        <dbReference type="EMBL" id="ODN01963.1"/>
    </source>
</evidence>
<feature type="transmembrane region" description="Helical" evidence="1">
    <location>
        <begin position="124"/>
        <end position="147"/>
    </location>
</feature>
<gene>
    <name evidence="2" type="ORF">Ocin01_04726</name>
</gene>
<feature type="non-terminal residue" evidence="2">
    <location>
        <position position="1"/>
    </location>
</feature>
<dbReference type="EMBL" id="LJIJ01000132">
    <property type="protein sequence ID" value="ODN01963.1"/>
    <property type="molecule type" value="Genomic_DNA"/>
</dbReference>